<evidence type="ECO:0000256" key="1">
    <source>
        <dbReference type="SAM" id="MobiDB-lite"/>
    </source>
</evidence>
<dbReference type="AlphaFoldDB" id="A0AAF0ZZ00"/>
<feature type="compositionally biased region" description="Basic and acidic residues" evidence="1">
    <location>
        <begin position="8"/>
        <end position="25"/>
    </location>
</feature>
<accession>A0AAF0ZZ00</accession>
<protein>
    <recommendedName>
        <fullName evidence="4">CCHC-type domain-containing protein</fullName>
    </recommendedName>
</protein>
<name>A0AAF0ZZ00_SOLVR</name>
<evidence type="ECO:0000313" key="2">
    <source>
        <dbReference type="EMBL" id="WMV54843.1"/>
    </source>
</evidence>
<feature type="compositionally biased region" description="Polar residues" evidence="1">
    <location>
        <begin position="44"/>
        <end position="62"/>
    </location>
</feature>
<reference evidence="2" key="1">
    <citation type="submission" date="2023-08" db="EMBL/GenBank/DDBJ databases">
        <title>A de novo genome assembly of Solanum verrucosum Schlechtendal, a Mexican diploid species geographically isolated from the other diploid A-genome species in potato relatives.</title>
        <authorList>
            <person name="Hosaka K."/>
        </authorList>
    </citation>
    <scope>NUCLEOTIDE SEQUENCE</scope>
    <source>
        <tissue evidence="2">Young leaves</tissue>
    </source>
</reference>
<evidence type="ECO:0008006" key="4">
    <source>
        <dbReference type="Google" id="ProtNLM"/>
    </source>
</evidence>
<keyword evidence="3" id="KW-1185">Reference proteome</keyword>
<sequence length="139" mass="15680">MVYAQQIKESKLKEKNRETKRERTGDGNFSNGKSDGQGRPKFNQRYSGQDSPNTPRFNQEKGSGSPLPKPTCIKYGRNHHGKCLANTEGCYGCGKSGHKIRDFPVLKAKGREDKKVATSRSDEITQKKIRFYVLQARGE</sequence>
<gene>
    <name evidence="2" type="ORF">MTR67_048228</name>
</gene>
<feature type="region of interest" description="Disordered" evidence="1">
    <location>
        <begin position="1"/>
        <end position="70"/>
    </location>
</feature>
<dbReference type="EMBL" id="CP133622">
    <property type="protein sequence ID" value="WMV54843.1"/>
    <property type="molecule type" value="Genomic_DNA"/>
</dbReference>
<proteinExistence type="predicted"/>
<dbReference type="Proteomes" id="UP001234989">
    <property type="component" value="Chromosome 11"/>
</dbReference>
<dbReference type="Gene3D" id="4.10.60.10">
    <property type="entry name" value="Zinc finger, CCHC-type"/>
    <property type="match status" value="1"/>
</dbReference>
<organism evidence="2 3">
    <name type="scientific">Solanum verrucosum</name>
    <dbReference type="NCBI Taxonomy" id="315347"/>
    <lineage>
        <taxon>Eukaryota</taxon>
        <taxon>Viridiplantae</taxon>
        <taxon>Streptophyta</taxon>
        <taxon>Embryophyta</taxon>
        <taxon>Tracheophyta</taxon>
        <taxon>Spermatophyta</taxon>
        <taxon>Magnoliopsida</taxon>
        <taxon>eudicotyledons</taxon>
        <taxon>Gunneridae</taxon>
        <taxon>Pentapetalae</taxon>
        <taxon>asterids</taxon>
        <taxon>lamiids</taxon>
        <taxon>Solanales</taxon>
        <taxon>Solanaceae</taxon>
        <taxon>Solanoideae</taxon>
        <taxon>Solaneae</taxon>
        <taxon>Solanum</taxon>
    </lineage>
</organism>
<evidence type="ECO:0000313" key="3">
    <source>
        <dbReference type="Proteomes" id="UP001234989"/>
    </source>
</evidence>